<dbReference type="Proteomes" id="UP000827092">
    <property type="component" value="Unassembled WGS sequence"/>
</dbReference>
<gene>
    <name evidence="1" type="ORF">JTE90_024158</name>
</gene>
<protein>
    <submittedName>
        <fullName evidence="1">Uncharacterized protein</fullName>
    </submittedName>
</protein>
<reference evidence="1 2" key="1">
    <citation type="journal article" date="2022" name="Nat. Ecol. Evol.">
        <title>A masculinizing supergene underlies an exaggerated male reproductive morph in a spider.</title>
        <authorList>
            <person name="Hendrickx F."/>
            <person name="De Corte Z."/>
            <person name="Sonet G."/>
            <person name="Van Belleghem S.M."/>
            <person name="Kostlbacher S."/>
            <person name="Vangestel C."/>
        </authorList>
    </citation>
    <scope>NUCLEOTIDE SEQUENCE [LARGE SCALE GENOMIC DNA]</scope>
    <source>
        <strain evidence="1">W744_W776</strain>
    </source>
</reference>
<organism evidence="1 2">
    <name type="scientific">Oedothorax gibbosus</name>
    <dbReference type="NCBI Taxonomy" id="931172"/>
    <lineage>
        <taxon>Eukaryota</taxon>
        <taxon>Metazoa</taxon>
        <taxon>Ecdysozoa</taxon>
        <taxon>Arthropoda</taxon>
        <taxon>Chelicerata</taxon>
        <taxon>Arachnida</taxon>
        <taxon>Araneae</taxon>
        <taxon>Araneomorphae</taxon>
        <taxon>Entelegynae</taxon>
        <taxon>Araneoidea</taxon>
        <taxon>Linyphiidae</taxon>
        <taxon>Erigoninae</taxon>
        <taxon>Oedothorax</taxon>
    </lineage>
</organism>
<comment type="caution">
    <text evidence="1">The sequence shown here is derived from an EMBL/GenBank/DDBJ whole genome shotgun (WGS) entry which is preliminary data.</text>
</comment>
<accession>A0AAV6TPS4</accession>
<evidence type="ECO:0000313" key="2">
    <source>
        <dbReference type="Proteomes" id="UP000827092"/>
    </source>
</evidence>
<dbReference type="EMBL" id="JAFNEN010001359">
    <property type="protein sequence ID" value="KAG8174012.1"/>
    <property type="molecule type" value="Genomic_DNA"/>
</dbReference>
<keyword evidence="2" id="KW-1185">Reference proteome</keyword>
<name>A0AAV6TPS4_9ARAC</name>
<sequence length="349" mass="41602">MQKDSYCNKKESQAKRSKKTSFYCKFHNFHVRGSSHVINTNSKHVRAQINSRRRIKAREKSVELKLPVRTFDDETRLTSRELLQVIKNKEVKEFKNGISAQLKGRSTYVSGHFNPHKAKKIFSNPTQKEAEKYFVKVAKEKFRSLKTSKAPDVLAIREEAIEKVFAKFKNHESIRSIMVYVKNLWITFDEHLYSTMSMKEKVDRHIDFIIKNTNQEREEKLLTAGATPEEVYQIFRTVQGYNLYQISLLSKRGGAAVEIYVRKELERRLKLLFNRFKDRMVKIGVTTGKDFFLIARRHFFFLFNKKYVRNRREIIRKVRRMFSYIMENPFEVLEEYDLLMARTPFRPPD</sequence>
<evidence type="ECO:0000313" key="1">
    <source>
        <dbReference type="EMBL" id="KAG8174012.1"/>
    </source>
</evidence>
<dbReference type="AlphaFoldDB" id="A0AAV6TPS4"/>
<proteinExistence type="predicted"/>